<dbReference type="EMBL" id="JAGGKT010000038">
    <property type="protein sequence ID" value="MBP1935068.1"/>
    <property type="molecule type" value="Genomic_DNA"/>
</dbReference>
<reference evidence="4 5" key="1">
    <citation type="submission" date="2021-03" db="EMBL/GenBank/DDBJ databases">
        <title>Genomic Encyclopedia of Type Strains, Phase IV (KMG-IV): sequencing the most valuable type-strain genomes for metagenomic binning, comparative biology and taxonomic classification.</title>
        <authorList>
            <person name="Goeker M."/>
        </authorList>
    </citation>
    <scope>NUCLEOTIDE SEQUENCE [LARGE SCALE GENOMIC DNA]</scope>
    <source>
        <strain evidence="4 5">DSM 24738</strain>
    </source>
</reference>
<feature type="domain" description="MoaB/Mog" evidence="3">
    <location>
        <begin position="7"/>
        <end position="151"/>
    </location>
</feature>
<dbReference type="SUPFAM" id="SSF53218">
    <property type="entry name" value="Molybdenum cofactor biosynthesis proteins"/>
    <property type="match status" value="1"/>
</dbReference>
<evidence type="ECO:0000259" key="3">
    <source>
        <dbReference type="SMART" id="SM00852"/>
    </source>
</evidence>
<dbReference type="Gene3D" id="3.40.980.10">
    <property type="entry name" value="MoaB/Mog-like domain"/>
    <property type="match status" value="1"/>
</dbReference>
<protein>
    <submittedName>
        <fullName evidence="4">Molybdenum cofactor synthesis domain-containing protein</fullName>
    </submittedName>
</protein>
<dbReference type="PANTHER" id="PTHR43764">
    <property type="entry name" value="MOLYBDENUM COFACTOR BIOSYNTHESIS"/>
    <property type="match status" value="1"/>
</dbReference>
<keyword evidence="5" id="KW-1185">Reference proteome</keyword>
<comment type="caution">
    <text evidence="4">The sequence shown here is derived from an EMBL/GenBank/DDBJ whole genome shotgun (WGS) entry which is preliminary data.</text>
</comment>
<organism evidence="4 5">
    <name type="scientific">Ammoniphilus resinae</name>
    <dbReference type="NCBI Taxonomy" id="861532"/>
    <lineage>
        <taxon>Bacteria</taxon>
        <taxon>Bacillati</taxon>
        <taxon>Bacillota</taxon>
        <taxon>Bacilli</taxon>
        <taxon>Bacillales</taxon>
        <taxon>Paenibacillaceae</taxon>
        <taxon>Aneurinibacillus group</taxon>
        <taxon>Ammoniphilus</taxon>
    </lineage>
</organism>
<gene>
    <name evidence="4" type="ORF">J2Z37_005088</name>
</gene>
<evidence type="ECO:0000313" key="4">
    <source>
        <dbReference type="EMBL" id="MBP1935068.1"/>
    </source>
</evidence>
<dbReference type="NCBIfam" id="TIGR00177">
    <property type="entry name" value="molyb_syn"/>
    <property type="match status" value="1"/>
</dbReference>
<dbReference type="Pfam" id="PF00994">
    <property type="entry name" value="MoCF_biosynth"/>
    <property type="match status" value="1"/>
</dbReference>
<dbReference type="SMART" id="SM00852">
    <property type="entry name" value="MoCF_biosynth"/>
    <property type="match status" value="1"/>
</dbReference>
<dbReference type="InterPro" id="IPR036425">
    <property type="entry name" value="MoaB/Mog-like_dom_sf"/>
</dbReference>
<name>A0ABS4GXS7_9BACL</name>
<evidence type="ECO:0000313" key="5">
    <source>
        <dbReference type="Proteomes" id="UP001519343"/>
    </source>
</evidence>
<dbReference type="PANTHER" id="PTHR43764:SF1">
    <property type="entry name" value="MOLYBDOPTERIN MOLYBDOTRANSFERASE"/>
    <property type="match status" value="1"/>
</dbReference>
<dbReference type="Proteomes" id="UP001519343">
    <property type="component" value="Unassembled WGS sequence"/>
</dbReference>
<accession>A0ABS4GXS7</accession>
<sequence>MDKWKVGILTASDKGSRGEREDISGSVIKELVSSINGEVIQHEVVADEQEWIKKSLIELADVTQCDLIFTTGGTGFAARDVTPEATKAVIEREVPGIPERMRAATLVNTKFAILSRAAAGIRGNTLIINLPGSPKGVKECFESIADVLPHALKLLRANLEHDQEGV</sequence>
<dbReference type="CDD" id="cd00886">
    <property type="entry name" value="MogA_MoaB"/>
    <property type="match status" value="1"/>
</dbReference>
<comment type="pathway">
    <text evidence="1">Cofactor biosynthesis; molybdopterin biosynthesis.</text>
</comment>
<dbReference type="RefSeq" id="WP_209813028.1">
    <property type="nucleotide sequence ID" value="NZ_JAGGKT010000038.1"/>
</dbReference>
<proteinExistence type="predicted"/>
<dbReference type="InterPro" id="IPR051920">
    <property type="entry name" value="MPT_Adenylyltrnsfr/MoaC-Rel"/>
</dbReference>
<evidence type="ECO:0000256" key="1">
    <source>
        <dbReference type="ARBA" id="ARBA00005046"/>
    </source>
</evidence>
<evidence type="ECO:0000256" key="2">
    <source>
        <dbReference type="ARBA" id="ARBA00023150"/>
    </source>
</evidence>
<dbReference type="InterPro" id="IPR001453">
    <property type="entry name" value="MoaB/Mog_dom"/>
</dbReference>
<keyword evidence="2" id="KW-0501">Molybdenum cofactor biosynthesis</keyword>
<dbReference type="NCBIfam" id="NF006932">
    <property type="entry name" value="PRK09417.1"/>
    <property type="match status" value="1"/>
</dbReference>